<feature type="compositionally biased region" description="Basic and acidic residues" evidence="1">
    <location>
        <begin position="41"/>
        <end position="50"/>
    </location>
</feature>
<dbReference type="GeneID" id="28856139"/>
<comment type="caution">
    <text evidence="4">The sequence shown here is derived from an EMBL/GenBank/DDBJ whole genome shotgun (WGS) entry which is preliminary data.</text>
</comment>
<evidence type="ECO:0000313" key="4">
    <source>
        <dbReference type="EMBL" id="OAQ66753.1"/>
    </source>
</evidence>
<dbReference type="PANTHER" id="PTHR37846">
    <property type="entry name" value="YALI0B21296P"/>
    <property type="match status" value="1"/>
</dbReference>
<dbReference type="Proteomes" id="UP000078397">
    <property type="component" value="Unassembled WGS sequence"/>
</dbReference>
<gene>
    <name evidence="4" type="ORF">VFPPC_14376</name>
</gene>
<organism evidence="4 5">
    <name type="scientific">Pochonia chlamydosporia 170</name>
    <dbReference type="NCBI Taxonomy" id="1380566"/>
    <lineage>
        <taxon>Eukaryota</taxon>
        <taxon>Fungi</taxon>
        <taxon>Dikarya</taxon>
        <taxon>Ascomycota</taxon>
        <taxon>Pezizomycotina</taxon>
        <taxon>Sordariomycetes</taxon>
        <taxon>Hypocreomycetidae</taxon>
        <taxon>Hypocreales</taxon>
        <taxon>Clavicipitaceae</taxon>
        <taxon>Pochonia</taxon>
    </lineage>
</organism>
<keyword evidence="2" id="KW-0812">Transmembrane</keyword>
<protein>
    <submittedName>
        <fullName evidence="4">Deacetylase-like protein</fullName>
    </submittedName>
</protein>
<dbReference type="STRING" id="1380566.A0A179FNW2"/>
<feature type="transmembrane region" description="Helical" evidence="2">
    <location>
        <begin position="195"/>
        <end position="219"/>
    </location>
</feature>
<feature type="compositionally biased region" description="Acidic residues" evidence="1">
    <location>
        <begin position="58"/>
        <end position="73"/>
    </location>
</feature>
<dbReference type="OrthoDB" id="5597489at2759"/>
<accession>A0A179FNW2</accession>
<feature type="region of interest" description="Disordered" evidence="1">
    <location>
        <begin position="41"/>
        <end position="77"/>
    </location>
</feature>
<evidence type="ECO:0000256" key="1">
    <source>
        <dbReference type="SAM" id="MobiDB-lite"/>
    </source>
</evidence>
<dbReference type="InterPro" id="IPR056136">
    <property type="entry name" value="DUF7719"/>
</dbReference>
<keyword evidence="2" id="KW-1133">Transmembrane helix</keyword>
<dbReference type="EMBL" id="LSBJ02000004">
    <property type="protein sequence ID" value="OAQ66753.1"/>
    <property type="molecule type" value="Genomic_DNA"/>
</dbReference>
<evidence type="ECO:0000256" key="2">
    <source>
        <dbReference type="SAM" id="Phobius"/>
    </source>
</evidence>
<dbReference type="PANTHER" id="PTHR37846:SF1">
    <property type="entry name" value="DEACETYLASE-LIKE PROTEIN"/>
    <property type="match status" value="1"/>
</dbReference>
<name>A0A179FNW2_METCM</name>
<feature type="transmembrane region" description="Helical" evidence="2">
    <location>
        <begin position="125"/>
        <end position="149"/>
    </location>
</feature>
<sequence>MVQTRRERQGANIKLRQPDRSGPSEKTLLDFADERKLFQQAQQREKELAKKKPSAAQNDDEGEDEDEDDDDGEVPMLSPGAERVLEAALWTATIAMLHFTFDVLVQNQYGRDISWPEVCMRTGRAWLVFLFLFYFLHPFESNAVFIPGLPSRYQPHLRQAVFFTMSVASGCYLIYISNTYGYLATMKQAPPLGCLWLWAVVELDLVWGCVSLLIAAAFLKQGGYEIK</sequence>
<dbReference type="KEGG" id="pchm:VFPPC_14376"/>
<feature type="transmembrane region" description="Helical" evidence="2">
    <location>
        <begin position="161"/>
        <end position="183"/>
    </location>
</feature>
<evidence type="ECO:0000259" key="3">
    <source>
        <dbReference type="Pfam" id="PF24841"/>
    </source>
</evidence>
<keyword evidence="5" id="KW-1185">Reference proteome</keyword>
<evidence type="ECO:0000313" key="5">
    <source>
        <dbReference type="Proteomes" id="UP000078397"/>
    </source>
</evidence>
<dbReference type="RefSeq" id="XP_018143840.1">
    <property type="nucleotide sequence ID" value="XM_018292145.1"/>
</dbReference>
<feature type="region of interest" description="Disordered" evidence="1">
    <location>
        <begin position="1"/>
        <end position="28"/>
    </location>
</feature>
<keyword evidence="2" id="KW-0472">Membrane</keyword>
<proteinExistence type="predicted"/>
<dbReference type="Pfam" id="PF24841">
    <property type="entry name" value="DUF7719"/>
    <property type="match status" value="1"/>
</dbReference>
<reference evidence="4 5" key="1">
    <citation type="journal article" date="2016" name="PLoS Pathog.">
        <title>Biosynthesis of antibiotic leucinostatins in bio-control fungus Purpureocillium lilacinum and their inhibition on phytophthora revealed by genome mining.</title>
        <authorList>
            <person name="Wang G."/>
            <person name="Liu Z."/>
            <person name="Lin R."/>
            <person name="Li E."/>
            <person name="Mao Z."/>
            <person name="Ling J."/>
            <person name="Yang Y."/>
            <person name="Yin W.B."/>
            <person name="Xie B."/>
        </authorList>
    </citation>
    <scope>NUCLEOTIDE SEQUENCE [LARGE SCALE GENOMIC DNA]</scope>
    <source>
        <strain evidence="4">170</strain>
    </source>
</reference>
<feature type="domain" description="DUF7719" evidence="3">
    <location>
        <begin position="158"/>
        <end position="226"/>
    </location>
</feature>
<dbReference type="AlphaFoldDB" id="A0A179FNW2"/>